<dbReference type="InterPro" id="IPR011990">
    <property type="entry name" value="TPR-like_helical_dom_sf"/>
</dbReference>
<dbReference type="OrthoDB" id="2182022at2"/>
<comment type="caution">
    <text evidence="2">The sequence shown here is derived from an EMBL/GenBank/DDBJ whole genome shotgun (WGS) entry which is preliminary data.</text>
</comment>
<organism evidence="2">
    <name type="scientific">Candidatus Enterococcus mansonii</name>
    <dbReference type="NCBI Taxonomy" id="1834181"/>
    <lineage>
        <taxon>Bacteria</taxon>
        <taxon>Bacillati</taxon>
        <taxon>Bacillota</taxon>
        <taxon>Bacilli</taxon>
        <taxon>Lactobacillales</taxon>
        <taxon>Enterococcaceae</taxon>
        <taxon>Enterococcus</taxon>
    </lineage>
</organism>
<dbReference type="EMBL" id="NGLE01000001">
    <property type="protein sequence ID" value="OTO09451.1"/>
    <property type="molecule type" value="Genomic_DNA"/>
</dbReference>
<dbReference type="Gene3D" id="1.25.40.10">
    <property type="entry name" value="Tetratricopeptide repeat domain"/>
    <property type="match status" value="1"/>
</dbReference>
<name>A0A242CGW2_9ENTE</name>
<accession>A0A242CGW2</accession>
<dbReference type="AlphaFoldDB" id="A0A242CGW2"/>
<dbReference type="STRING" id="1834181.A5880_000130"/>
<keyword evidence="3" id="KW-1185">Reference proteome</keyword>
<evidence type="ECO:0000313" key="2">
    <source>
        <dbReference type="EMBL" id="OTO09451.1"/>
    </source>
</evidence>
<proteinExistence type="predicted"/>
<dbReference type="Proteomes" id="UP000195139">
    <property type="component" value="Unassembled WGS sequence"/>
</dbReference>
<gene>
    <name evidence="2" type="ORF">A5880_000130</name>
    <name evidence="1" type="ORF">A5880_002225</name>
</gene>
<dbReference type="RefSeq" id="WP_086329107.1">
    <property type="nucleotide sequence ID" value="NZ_NGLE02000001.1"/>
</dbReference>
<protein>
    <submittedName>
        <fullName evidence="2">Uncharacterized protein</fullName>
    </submittedName>
</protein>
<reference evidence="1 3" key="2">
    <citation type="submission" date="2018-07" db="EMBL/GenBank/DDBJ databases">
        <title>The Genome Sequence of Enterococcus sp. DIV0659b.</title>
        <authorList>
            <consortium name="The Broad Institute Genomics Platform"/>
            <consortium name="The Broad Institute Genomic Center for Infectious Diseases"/>
            <person name="Earl A."/>
            <person name="Manson A."/>
            <person name="Schwartman J."/>
            <person name="Gilmore M."/>
            <person name="Abouelleil A."/>
            <person name="Cao P."/>
            <person name="Chapman S."/>
            <person name="Cusick C."/>
            <person name="Shea T."/>
            <person name="Young S."/>
            <person name="Neafsey D."/>
            <person name="Nusbaum C."/>
            <person name="Birren B."/>
        </authorList>
    </citation>
    <scope>NUCLEOTIDE SEQUENCE [LARGE SCALE GENOMIC DNA]</scope>
    <source>
        <strain evidence="1 3">4G2_DIV0659</strain>
    </source>
</reference>
<evidence type="ECO:0000313" key="3">
    <source>
        <dbReference type="Proteomes" id="UP000195139"/>
    </source>
</evidence>
<dbReference type="EMBL" id="NGLE02000001">
    <property type="protein sequence ID" value="MEI5994639.1"/>
    <property type="molecule type" value="Genomic_DNA"/>
</dbReference>
<dbReference type="SUPFAM" id="SSF81901">
    <property type="entry name" value="HCP-like"/>
    <property type="match status" value="1"/>
</dbReference>
<sequence>MFNKRKIKKWFKFGQQAWSQKDYQQAVYFFKLVVETSVKYGGIQRNDCFRALVFLGDIYQEALCFKEADNLYQMAAGMDFSAKLVLLEKELFHAELKNEKNKQKWLQKNMIDHTNIIQTKDGKTWTFLIEDENHDHQAILSSKNKETNGTSAEEIKEDDYWSYEDYLETTIV</sequence>
<evidence type="ECO:0000313" key="1">
    <source>
        <dbReference type="EMBL" id="MEI5994639.1"/>
    </source>
</evidence>
<reference evidence="2" key="1">
    <citation type="submission" date="2017-05" db="EMBL/GenBank/DDBJ databases">
        <title>The Genome Sequence of Enterococcus sp. 4G2_DIV0659.</title>
        <authorList>
            <consortium name="The Broad Institute Genomics Platform"/>
            <consortium name="The Broad Institute Genomic Center for Infectious Diseases"/>
            <person name="Earl A."/>
            <person name="Manson A."/>
            <person name="Schwartman J."/>
            <person name="Gilmore M."/>
            <person name="Abouelleil A."/>
            <person name="Cao P."/>
            <person name="Chapman S."/>
            <person name="Cusick C."/>
            <person name="Shea T."/>
            <person name="Young S."/>
            <person name="Neafsey D."/>
            <person name="Nusbaum C."/>
            <person name="Birren B."/>
        </authorList>
    </citation>
    <scope>NUCLEOTIDE SEQUENCE [LARGE SCALE GENOMIC DNA]</scope>
    <source>
        <strain evidence="2">4G2_DIV0659</strain>
    </source>
</reference>